<dbReference type="AlphaFoldDB" id="A0A3B0Y4Z8"/>
<evidence type="ECO:0008006" key="5">
    <source>
        <dbReference type="Google" id="ProtNLM"/>
    </source>
</evidence>
<accession>A0A3B0Y4Z8</accession>
<feature type="domain" description="VWA-like" evidence="2">
    <location>
        <begin position="273"/>
        <end position="397"/>
    </location>
</feature>
<dbReference type="InterPro" id="IPR018698">
    <property type="entry name" value="VWA-like_dom"/>
</dbReference>
<dbReference type="InterPro" id="IPR036465">
    <property type="entry name" value="vWFA_dom_sf"/>
</dbReference>
<evidence type="ECO:0000256" key="1">
    <source>
        <dbReference type="SAM" id="MobiDB-lite"/>
    </source>
</evidence>
<dbReference type="PANTHER" id="PTHR38730">
    <property type="entry name" value="SLL7028 PROTEIN"/>
    <property type="match status" value="1"/>
</dbReference>
<evidence type="ECO:0000259" key="3">
    <source>
        <dbReference type="Pfam" id="PF13203"/>
    </source>
</evidence>
<dbReference type="EMBL" id="UOFN01000051">
    <property type="protein sequence ID" value="VAW75818.1"/>
    <property type="molecule type" value="Genomic_DNA"/>
</dbReference>
<dbReference type="Pfam" id="PF09967">
    <property type="entry name" value="DUF2201"/>
    <property type="match status" value="1"/>
</dbReference>
<proteinExistence type="predicted"/>
<dbReference type="PANTHER" id="PTHR38730:SF1">
    <property type="entry name" value="SLL7028 PROTEIN"/>
    <property type="match status" value="1"/>
</dbReference>
<organism evidence="4">
    <name type="scientific">hydrothermal vent metagenome</name>
    <dbReference type="NCBI Taxonomy" id="652676"/>
    <lineage>
        <taxon>unclassified sequences</taxon>
        <taxon>metagenomes</taxon>
        <taxon>ecological metagenomes</taxon>
    </lineage>
</organism>
<feature type="compositionally biased region" description="Low complexity" evidence="1">
    <location>
        <begin position="152"/>
        <end position="168"/>
    </location>
</feature>
<dbReference type="SUPFAM" id="SSF53300">
    <property type="entry name" value="vWA-like"/>
    <property type="match status" value="1"/>
</dbReference>
<feature type="compositionally biased region" description="Polar residues" evidence="1">
    <location>
        <begin position="169"/>
        <end position="183"/>
    </location>
</feature>
<evidence type="ECO:0000313" key="4">
    <source>
        <dbReference type="EMBL" id="VAW75818.1"/>
    </source>
</evidence>
<reference evidence="4" key="1">
    <citation type="submission" date="2018-06" db="EMBL/GenBank/DDBJ databases">
        <authorList>
            <person name="Zhirakovskaya E."/>
        </authorList>
    </citation>
    <scope>NUCLEOTIDE SEQUENCE</scope>
</reference>
<sequence length="398" mass="44678">MSDDIETKLSAARTRLILDRPFLGALVLRLPMKATRPERCKTIGTDVRALYYNPEYISLLSLDQTQFVLAHEALHCALSHFARRQHRVKQRWDVACDLAINPLLIQDGLKPPPGVLLKSGFEGMMAEEIYPYIDEDTEDETHDDHFYDQDNSSQGSSSGGQSQESGSGNTQNENSGAESGAQPSQLSESEQEQLAVQWRQRLAGAAQQAKQAGKLGVSMARLVDHLLQPQLPWRMLLARYMTAVARDDYSYQRPSRREGNAILPTLKSSQVDVTVVLDTSGSISDAEMQEFVTEIDAIKGQIRARLILHACDAALCKNGPWVYEPWEEFTLPESIYGRGGTRFTPAFEWLGNLTQRPDLLVYFTDAQGDFPKIEPDFPVLWLVKGRSKVPWGQRIQLN</sequence>
<protein>
    <recommendedName>
        <fullName evidence="5">Sll7028 protein</fullName>
    </recommendedName>
</protein>
<feature type="domain" description="Putative metallopeptidase" evidence="3">
    <location>
        <begin position="6"/>
        <end position="258"/>
    </location>
</feature>
<dbReference type="InterPro" id="IPR025154">
    <property type="entry name" value="Put_metallopeptidase_dom"/>
</dbReference>
<gene>
    <name evidence="4" type="ORF">MNBD_GAMMA15-2502</name>
</gene>
<dbReference type="Pfam" id="PF13203">
    <property type="entry name" value="DUF2201_N"/>
    <property type="match status" value="1"/>
</dbReference>
<name>A0A3B0Y4Z8_9ZZZZ</name>
<feature type="compositionally biased region" description="Low complexity" evidence="1">
    <location>
        <begin position="184"/>
        <end position="193"/>
    </location>
</feature>
<feature type="region of interest" description="Disordered" evidence="1">
    <location>
        <begin position="139"/>
        <end position="193"/>
    </location>
</feature>
<evidence type="ECO:0000259" key="2">
    <source>
        <dbReference type="Pfam" id="PF09967"/>
    </source>
</evidence>